<dbReference type="PANTHER" id="PTHR10039">
    <property type="entry name" value="AMELOGENIN"/>
    <property type="match status" value="1"/>
</dbReference>
<accession>A0A6A6WW43</accession>
<dbReference type="PROSITE" id="PS50837">
    <property type="entry name" value="NACHT"/>
    <property type="match status" value="1"/>
</dbReference>
<evidence type="ECO:0000259" key="3">
    <source>
        <dbReference type="PROSITE" id="PS51819"/>
    </source>
</evidence>
<dbReference type="InterPro" id="IPR037523">
    <property type="entry name" value="VOC_core"/>
</dbReference>
<dbReference type="InterPro" id="IPR029068">
    <property type="entry name" value="Glyas_Bleomycin-R_OHBP_Dase"/>
</dbReference>
<keyword evidence="5" id="KW-1185">Reference proteome</keyword>
<dbReference type="FunFam" id="3.40.50.300:FF:001638">
    <property type="entry name" value="NACHT and WD40 domain protein"/>
    <property type="match status" value="1"/>
</dbReference>
<dbReference type="InterPro" id="IPR056884">
    <property type="entry name" value="NPHP3-like_N"/>
</dbReference>
<dbReference type="InterPro" id="IPR027417">
    <property type="entry name" value="P-loop_NTPase"/>
</dbReference>
<proteinExistence type="predicted"/>
<evidence type="ECO:0000259" key="2">
    <source>
        <dbReference type="PROSITE" id="PS50837"/>
    </source>
</evidence>
<protein>
    <submittedName>
        <fullName evidence="4">NACHT-domain-containing protein</fullName>
    </submittedName>
</protein>
<evidence type="ECO:0000313" key="5">
    <source>
        <dbReference type="Proteomes" id="UP000799757"/>
    </source>
</evidence>
<dbReference type="AlphaFoldDB" id="A0A6A6WW43"/>
<reference evidence="4" key="1">
    <citation type="journal article" date="2020" name="Stud. Mycol.">
        <title>101 Dothideomycetes genomes: a test case for predicting lifestyles and emergence of pathogens.</title>
        <authorList>
            <person name="Haridas S."/>
            <person name="Albert R."/>
            <person name="Binder M."/>
            <person name="Bloem J."/>
            <person name="Labutti K."/>
            <person name="Salamov A."/>
            <person name="Andreopoulos B."/>
            <person name="Baker S."/>
            <person name="Barry K."/>
            <person name="Bills G."/>
            <person name="Bluhm B."/>
            <person name="Cannon C."/>
            <person name="Castanera R."/>
            <person name="Culley D."/>
            <person name="Daum C."/>
            <person name="Ezra D."/>
            <person name="Gonzalez J."/>
            <person name="Henrissat B."/>
            <person name="Kuo A."/>
            <person name="Liang C."/>
            <person name="Lipzen A."/>
            <person name="Lutzoni F."/>
            <person name="Magnuson J."/>
            <person name="Mondo S."/>
            <person name="Nolan M."/>
            <person name="Ohm R."/>
            <person name="Pangilinan J."/>
            <person name="Park H.-J."/>
            <person name="Ramirez L."/>
            <person name="Alfaro M."/>
            <person name="Sun H."/>
            <person name="Tritt A."/>
            <person name="Yoshinaga Y."/>
            <person name="Zwiers L.-H."/>
            <person name="Turgeon B."/>
            <person name="Goodwin S."/>
            <person name="Spatafora J."/>
            <person name="Crous P."/>
            <person name="Grigoriev I."/>
        </authorList>
    </citation>
    <scope>NUCLEOTIDE SEQUENCE</scope>
    <source>
        <strain evidence="4">CBS 109.77</strain>
    </source>
</reference>
<evidence type="ECO:0000256" key="1">
    <source>
        <dbReference type="ARBA" id="ARBA00022737"/>
    </source>
</evidence>
<dbReference type="InterPro" id="IPR007111">
    <property type="entry name" value="NACHT_NTPase"/>
</dbReference>
<keyword evidence="1" id="KW-0677">Repeat</keyword>
<dbReference type="Pfam" id="PF00903">
    <property type="entry name" value="Glyoxalase"/>
    <property type="match status" value="1"/>
</dbReference>
<name>A0A6A6WW43_9PLEO</name>
<feature type="domain" description="VOC" evidence="3">
    <location>
        <begin position="22"/>
        <end position="139"/>
    </location>
</feature>
<dbReference type="SUPFAM" id="SSF52540">
    <property type="entry name" value="P-loop containing nucleoside triphosphate hydrolases"/>
    <property type="match status" value="1"/>
</dbReference>
<dbReference type="Gene3D" id="3.40.50.300">
    <property type="entry name" value="P-loop containing nucleotide triphosphate hydrolases"/>
    <property type="match status" value="1"/>
</dbReference>
<sequence>MGVEIPTLASLNANPAVTPPSALAHVVLTTTQLAAMRDFYCTFLGAHVVFSTPYGTFLTYDAEHHRLAILSLPATTPRVPDAAGLQHIAFTFPSLTALLTAFVQRKKHGIEPHLCVNHGPTTSIYYKDPDGNMIETLVDNFESNEEITAYMTGEAFARNPLGAAFEPEGWIERLRGGEEEAVLLKRDDGLDELLAPSVVEFFSHEWHKLGDRACLKSQIHEVTTIPYDVLQGAPLSQSSVNERFRWRQDRNTKLKEDAAYSLAGIFDVEMAPIYGEGTEEAFRRLRDEIHKREECIRDLRPSDPRNDKKRIEDTKGGLLEGSYRWVLDNSSFQQWHDDPQSQLLWIKGDPGKGKTMLLCGIINELQKTLARNASVSYFFCQATDSRINSATAVLRGLLYLLVSEQPALTAHVCKRYDQAGKAVFEDSNAWIVLTEIFADVLQDPSLDTTYILVDALDECVTDLPKLLHFIAQQPSASSRVKWIVSSRNWPDIETQLDRAGQKLSLELNADSVAAAVDIFIRQKIDQLALEKQYKAEVRSAVLRYLIRNANDTFLWVALVCQKLEKMSRLNIIKKLAEFPPGLDSLYKRMIQYINESDDADICRRILAVVVVVVYQPIALQELTSLVEGLEDLELVREAISLCGSLLTVRDDTVYFVHQSAKDFLVKQESHVIFPSGREEVHYTCFSRSLSAMSRTLHRDMYSLGALGYPIEQVQPPKSDPLAASRYSCIYWIDHLCDWNPSPSAEDKVDLQHGGAVNSFLRQLTSTG</sequence>
<dbReference type="PROSITE" id="PS51819">
    <property type="entry name" value="VOC"/>
    <property type="match status" value="1"/>
</dbReference>
<dbReference type="Gene3D" id="3.10.180.10">
    <property type="entry name" value="2,3-Dihydroxybiphenyl 1,2-Dioxygenase, domain 1"/>
    <property type="match status" value="1"/>
</dbReference>
<dbReference type="Proteomes" id="UP000799757">
    <property type="component" value="Unassembled WGS sequence"/>
</dbReference>
<gene>
    <name evidence="4" type="ORF">K505DRAFT_378897</name>
</gene>
<dbReference type="SUPFAM" id="SSF54593">
    <property type="entry name" value="Glyoxalase/Bleomycin resistance protein/Dihydroxybiphenyl dioxygenase"/>
    <property type="match status" value="1"/>
</dbReference>
<evidence type="ECO:0000313" key="4">
    <source>
        <dbReference type="EMBL" id="KAF2788430.1"/>
    </source>
</evidence>
<dbReference type="InterPro" id="IPR004360">
    <property type="entry name" value="Glyas_Fos-R_dOase_dom"/>
</dbReference>
<dbReference type="PANTHER" id="PTHR10039:SF14">
    <property type="entry name" value="NACHT DOMAIN-CONTAINING PROTEIN"/>
    <property type="match status" value="1"/>
</dbReference>
<organism evidence="4 5">
    <name type="scientific">Melanomma pulvis-pyrius CBS 109.77</name>
    <dbReference type="NCBI Taxonomy" id="1314802"/>
    <lineage>
        <taxon>Eukaryota</taxon>
        <taxon>Fungi</taxon>
        <taxon>Dikarya</taxon>
        <taxon>Ascomycota</taxon>
        <taxon>Pezizomycotina</taxon>
        <taxon>Dothideomycetes</taxon>
        <taxon>Pleosporomycetidae</taxon>
        <taxon>Pleosporales</taxon>
        <taxon>Melanommataceae</taxon>
        <taxon>Melanomma</taxon>
    </lineage>
</organism>
<dbReference type="Pfam" id="PF24883">
    <property type="entry name" value="NPHP3_N"/>
    <property type="match status" value="1"/>
</dbReference>
<dbReference type="OrthoDB" id="538223at2759"/>
<feature type="domain" description="NACHT" evidence="2">
    <location>
        <begin position="342"/>
        <end position="487"/>
    </location>
</feature>
<dbReference type="EMBL" id="MU002216">
    <property type="protein sequence ID" value="KAF2788430.1"/>
    <property type="molecule type" value="Genomic_DNA"/>
</dbReference>